<reference evidence="3 4" key="1">
    <citation type="submission" date="2019-12" db="EMBL/GenBank/DDBJ databases">
        <title>WGS of CPCC 203550 I12A-02606.</title>
        <authorList>
            <person name="Jiang Z."/>
        </authorList>
    </citation>
    <scope>NUCLEOTIDE SEQUENCE [LARGE SCALE GENOMIC DNA]</scope>
    <source>
        <strain evidence="3 4">I12A-02606</strain>
    </source>
</reference>
<proteinExistence type="predicted"/>
<dbReference type="EMBL" id="JAAGWE010000014">
    <property type="protein sequence ID" value="NEM06210.1"/>
    <property type="molecule type" value="Genomic_DNA"/>
</dbReference>
<dbReference type="RefSeq" id="WP_163476372.1">
    <property type="nucleotide sequence ID" value="NZ_JAAGWE010000014.1"/>
</dbReference>
<protein>
    <recommendedName>
        <fullName evidence="5">DivIVA domain-containing protein</fullName>
    </recommendedName>
</protein>
<evidence type="ECO:0008006" key="5">
    <source>
        <dbReference type="Google" id="ProtNLM"/>
    </source>
</evidence>
<evidence type="ECO:0000256" key="2">
    <source>
        <dbReference type="SAM" id="MobiDB-lite"/>
    </source>
</evidence>
<organism evidence="3 4">
    <name type="scientific">Geodermatophilus normandii</name>
    <dbReference type="NCBI Taxonomy" id="1137989"/>
    <lineage>
        <taxon>Bacteria</taxon>
        <taxon>Bacillati</taxon>
        <taxon>Actinomycetota</taxon>
        <taxon>Actinomycetes</taxon>
        <taxon>Geodermatophilales</taxon>
        <taxon>Geodermatophilaceae</taxon>
        <taxon>Geodermatophilus</taxon>
    </lineage>
</organism>
<gene>
    <name evidence="3" type="ORF">GCU54_09305</name>
</gene>
<accession>A0A6P0GG28</accession>
<keyword evidence="1" id="KW-0175">Coiled coil</keyword>
<evidence type="ECO:0000256" key="1">
    <source>
        <dbReference type="SAM" id="Coils"/>
    </source>
</evidence>
<comment type="caution">
    <text evidence="3">The sequence shown here is derived from an EMBL/GenBank/DDBJ whole genome shotgun (WGS) entry which is preliminary data.</text>
</comment>
<evidence type="ECO:0000313" key="4">
    <source>
        <dbReference type="Proteomes" id="UP000471126"/>
    </source>
</evidence>
<dbReference type="AlphaFoldDB" id="A0A6P0GG28"/>
<name>A0A6P0GG28_9ACTN</name>
<dbReference type="Proteomes" id="UP000471126">
    <property type="component" value="Unassembled WGS sequence"/>
</dbReference>
<evidence type="ECO:0000313" key="3">
    <source>
        <dbReference type="EMBL" id="NEM06210.1"/>
    </source>
</evidence>
<sequence length="282" mass="30685">MSRSTDVAPGAHRADPDGTDLDEVLPGSGRRPNLSGDLDGLLVSPPEFRRRSMGYDRLQVDNYVAWAEAELQSSRRETEDVLERYGRCSAELALARQLLAHSPAGQEMVHLSERIGSILQLAADEAAEITSTARAEAEVLRAEAEADRILAAEALERVGADRARLDDEAAEVRARLDDEAALARDRLDREAADRRAREALEAAERIARQDESARAEREAATAAADEHLAQVRGAVAELERRQEVVRASLTRMADLLDEALAELATTLPAAGLRPEVPQQAAC</sequence>
<feature type="region of interest" description="Disordered" evidence="2">
    <location>
        <begin position="1"/>
        <end position="38"/>
    </location>
</feature>
<feature type="coiled-coil region" evidence="1">
    <location>
        <begin position="155"/>
        <end position="209"/>
    </location>
</feature>